<name>A0A073ICH6_9SPIT</name>
<reference evidence="3" key="1">
    <citation type="journal article" date="2014" name="Cell">
        <title>The Architecture of a Scrambled Genome Reveals Massive Levels of Genomic Rearrangement during Development.</title>
        <authorList>
            <person name="Chen X."/>
            <person name="Bracht J.R."/>
            <person name="Goldman A.D."/>
            <person name="Dolzhenko E."/>
            <person name="Clay D.M."/>
            <person name="Swart E.C."/>
            <person name="Perlman D.H."/>
            <person name="Doak T.G."/>
            <person name="Stuart A."/>
            <person name="Amemiya C.T."/>
            <person name="Sebra R.P."/>
            <person name="Landweber L.F."/>
        </authorList>
    </citation>
    <scope>NUCLEOTIDE SEQUENCE [LARGE SCALE GENOMIC DNA]</scope>
    <source>
        <strain evidence="3">JRB310</strain>
    </source>
</reference>
<feature type="compositionally biased region" description="Polar residues" evidence="1">
    <location>
        <begin position="39"/>
        <end position="53"/>
    </location>
</feature>
<feature type="region of interest" description="Disordered" evidence="1">
    <location>
        <begin position="39"/>
        <end position="122"/>
    </location>
</feature>
<dbReference type="Proteomes" id="UP000053232">
    <property type="component" value="Unassembled WGS sequence"/>
</dbReference>
<protein>
    <submittedName>
        <fullName evidence="2">Uncharacterized protein</fullName>
    </submittedName>
</protein>
<sequence length="193" mass="21804">MGLFSAVTNPERLKMNNQVPSYLKFSNGLGSAVINGFAQPTSNFNHLNNDSSGSSEDCESRDDYESSDDSEIVDDSEMSDDEAKEVVDDEEVIDDDDLADDEDMNDEDDQTDADVLADDDMLGDEEMLADDDVLGDDYELDDEDEKLKQIMMNYDDDVMKKEDEYSIVNGQKQSKDEEIENYDEENDDSDFPQ</sequence>
<feature type="compositionally biased region" description="Acidic residues" evidence="1">
    <location>
        <begin position="56"/>
        <end position="122"/>
    </location>
</feature>
<gene>
    <name evidence="2" type="ORF">OXYTRIMIC_078</name>
</gene>
<organism evidence="2 3">
    <name type="scientific">Oxytricha trifallax</name>
    <dbReference type="NCBI Taxonomy" id="1172189"/>
    <lineage>
        <taxon>Eukaryota</taxon>
        <taxon>Sar</taxon>
        <taxon>Alveolata</taxon>
        <taxon>Ciliophora</taxon>
        <taxon>Intramacronucleata</taxon>
        <taxon>Spirotrichea</taxon>
        <taxon>Stichotrichia</taxon>
        <taxon>Sporadotrichida</taxon>
        <taxon>Oxytrichidae</taxon>
        <taxon>Oxytrichinae</taxon>
        <taxon>Oxytricha</taxon>
    </lineage>
</organism>
<feature type="compositionally biased region" description="Acidic residues" evidence="1">
    <location>
        <begin position="177"/>
        <end position="193"/>
    </location>
</feature>
<feature type="region of interest" description="Disordered" evidence="1">
    <location>
        <begin position="168"/>
        <end position="193"/>
    </location>
</feature>
<evidence type="ECO:0000256" key="1">
    <source>
        <dbReference type="SAM" id="MobiDB-lite"/>
    </source>
</evidence>
<keyword evidence="3" id="KW-1185">Reference proteome</keyword>
<accession>A0A073ICH6</accession>
<dbReference type="EMBL" id="ARYC01000467">
    <property type="protein sequence ID" value="KEJ83097.1"/>
    <property type="molecule type" value="Genomic_DNA"/>
</dbReference>
<proteinExistence type="predicted"/>
<dbReference type="AlphaFoldDB" id="A0A073ICH6"/>
<evidence type="ECO:0000313" key="3">
    <source>
        <dbReference type="Proteomes" id="UP000053232"/>
    </source>
</evidence>
<evidence type="ECO:0000313" key="2">
    <source>
        <dbReference type="EMBL" id="KEJ83097.1"/>
    </source>
</evidence>
<comment type="caution">
    <text evidence="2">The sequence shown here is derived from an EMBL/GenBank/DDBJ whole genome shotgun (WGS) entry which is preliminary data.</text>
</comment>